<gene>
    <name evidence="2" type="primary">VPS21</name>
    <name evidence="2" type="ORF">TRFO_27475</name>
</gene>
<organism evidence="2 3">
    <name type="scientific">Tritrichomonas foetus</name>
    <dbReference type="NCBI Taxonomy" id="1144522"/>
    <lineage>
        <taxon>Eukaryota</taxon>
        <taxon>Metamonada</taxon>
        <taxon>Parabasalia</taxon>
        <taxon>Tritrichomonadida</taxon>
        <taxon>Tritrichomonadidae</taxon>
        <taxon>Tritrichomonas</taxon>
    </lineage>
</organism>
<dbReference type="PRINTS" id="PR00449">
    <property type="entry name" value="RASTRNSFRMNG"/>
</dbReference>
<reference evidence="2" key="1">
    <citation type="submission" date="2016-10" db="EMBL/GenBank/DDBJ databases">
        <authorList>
            <person name="Benchimol M."/>
            <person name="Almeida L.G."/>
            <person name="Vasconcelos A.T."/>
            <person name="Perreira-Neves A."/>
            <person name="Rosa I.A."/>
            <person name="Tasca T."/>
            <person name="Bogo M.R."/>
            <person name="de Souza W."/>
        </authorList>
    </citation>
    <scope>NUCLEOTIDE SEQUENCE [LARGE SCALE GENOMIC DNA]</scope>
    <source>
        <strain evidence="2">K</strain>
    </source>
</reference>
<dbReference type="GO" id="GO:0005525">
    <property type="term" value="F:GTP binding"/>
    <property type="evidence" value="ECO:0007669"/>
    <property type="project" value="InterPro"/>
</dbReference>
<dbReference type="GeneID" id="94840278"/>
<evidence type="ECO:0000256" key="1">
    <source>
        <dbReference type="ARBA" id="ARBA00022741"/>
    </source>
</evidence>
<keyword evidence="1" id="KW-0547">Nucleotide-binding</keyword>
<dbReference type="InterPro" id="IPR027417">
    <property type="entry name" value="P-loop_NTPase"/>
</dbReference>
<name>A0A1J4K5H3_9EUKA</name>
<dbReference type="EMBL" id="MLAK01000776">
    <property type="protein sequence ID" value="OHT04918.1"/>
    <property type="molecule type" value="Genomic_DNA"/>
</dbReference>
<sequence>MKTAKIIIIGESGVGKTSIARRYFNRNFETGTDPTVGSGYFRGKTKINDAEIELEVWDTAGAERFRSLTPIYFTNASACVLVYDITDRLSFNELDSFYKLLERAPQDVLVFLVGNKVDLDSDRKILYLEAKQYAAKIKAEQYLETSALSGEGISMLFHAIASHPNLKYLGNQASLLDDSVEEISPGAINPCC</sequence>
<dbReference type="SMART" id="SM00173">
    <property type="entry name" value="RAS"/>
    <property type="match status" value="1"/>
</dbReference>
<dbReference type="InterPro" id="IPR001806">
    <property type="entry name" value="Small_GTPase"/>
</dbReference>
<dbReference type="PROSITE" id="PS51419">
    <property type="entry name" value="RAB"/>
    <property type="match status" value="1"/>
</dbReference>
<dbReference type="SMART" id="SM00175">
    <property type="entry name" value="RAB"/>
    <property type="match status" value="1"/>
</dbReference>
<evidence type="ECO:0000313" key="3">
    <source>
        <dbReference type="Proteomes" id="UP000179807"/>
    </source>
</evidence>
<dbReference type="NCBIfam" id="TIGR00231">
    <property type="entry name" value="small_GTP"/>
    <property type="match status" value="1"/>
</dbReference>
<dbReference type="SUPFAM" id="SSF52540">
    <property type="entry name" value="P-loop containing nucleoside triphosphate hydrolases"/>
    <property type="match status" value="1"/>
</dbReference>
<dbReference type="OrthoDB" id="63533at2759"/>
<dbReference type="InterPro" id="IPR005225">
    <property type="entry name" value="Small_GTP-bd"/>
</dbReference>
<dbReference type="FunFam" id="3.40.50.300:FF:000808">
    <property type="entry name" value="Small GTP-binding protein, putative"/>
    <property type="match status" value="1"/>
</dbReference>
<comment type="caution">
    <text evidence="2">The sequence shown here is derived from an EMBL/GenBank/DDBJ whole genome shotgun (WGS) entry which is preliminary data.</text>
</comment>
<dbReference type="AlphaFoldDB" id="A0A1J4K5H3"/>
<dbReference type="Proteomes" id="UP000179807">
    <property type="component" value="Unassembled WGS sequence"/>
</dbReference>
<dbReference type="Pfam" id="PF00071">
    <property type="entry name" value="Ras"/>
    <property type="match status" value="1"/>
</dbReference>
<accession>A0A1J4K5H3</accession>
<dbReference type="GO" id="GO:0003924">
    <property type="term" value="F:GTPase activity"/>
    <property type="evidence" value="ECO:0007669"/>
    <property type="project" value="InterPro"/>
</dbReference>
<dbReference type="PANTHER" id="PTHR47978">
    <property type="match status" value="1"/>
</dbReference>
<dbReference type="RefSeq" id="XP_068358054.1">
    <property type="nucleotide sequence ID" value="XM_068505574.1"/>
</dbReference>
<dbReference type="Gene3D" id="3.40.50.300">
    <property type="entry name" value="P-loop containing nucleotide triphosphate hydrolases"/>
    <property type="match status" value="1"/>
</dbReference>
<dbReference type="SMART" id="SM00174">
    <property type="entry name" value="RHO"/>
    <property type="match status" value="1"/>
</dbReference>
<dbReference type="PROSITE" id="PS00675">
    <property type="entry name" value="SIGMA54_INTERACT_1"/>
    <property type="match status" value="1"/>
</dbReference>
<protein>
    <submittedName>
        <fullName evidence="2">Vacuolar protein sorting-associated protein 21</fullName>
    </submittedName>
</protein>
<dbReference type="PROSITE" id="PS51421">
    <property type="entry name" value="RAS"/>
    <property type="match status" value="1"/>
</dbReference>
<dbReference type="CDD" id="cd00154">
    <property type="entry name" value="Rab"/>
    <property type="match status" value="1"/>
</dbReference>
<proteinExistence type="predicted"/>
<dbReference type="VEuPathDB" id="TrichDB:TRFO_27475"/>
<dbReference type="SMART" id="SM00176">
    <property type="entry name" value="RAN"/>
    <property type="match status" value="1"/>
</dbReference>
<dbReference type="InterPro" id="IPR025662">
    <property type="entry name" value="Sigma_54_int_dom_ATP-bd_1"/>
</dbReference>
<evidence type="ECO:0000313" key="2">
    <source>
        <dbReference type="EMBL" id="OHT04918.1"/>
    </source>
</evidence>
<keyword evidence="3" id="KW-1185">Reference proteome</keyword>